<reference evidence="1 2" key="1">
    <citation type="submission" date="2023-10" db="EMBL/GenBank/DDBJ databases">
        <title>Y20.</title>
        <authorList>
            <person name="Zhang G."/>
            <person name="Ding Y."/>
        </authorList>
    </citation>
    <scope>NUCLEOTIDE SEQUENCE [LARGE SCALE GENOMIC DNA]</scope>
    <source>
        <strain evidence="1 2">Y20</strain>
    </source>
</reference>
<protein>
    <submittedName>
        <fullName evidence="1">Uncharacterized protein</fullName>
    </submittedName>
</protein>
<dbReference type="Proteomes" id="UP001329313">
    <property type="component" value="Chromosome"/>
</dbReference>
<dbReference type="RefSeq" id="WP_330172052.1">
    <property type="nucleotide sequence ID" value="NZ_CP137080.1"/>
</dbReference>
<dbReference type="AlphaFoldDB" id="A0AAU0MLW7"/>
<evidence type="ECO:0000313" key="1">
    <source>
        <dbReference type="EMBL" id="WOQ70993.1"/>
    </source>
</evidence>
<evidence type="ECO:0000313" key="2">
    <source>
        <dbReference type="Proteomes" id="UP001329313"/>
    </source>
</evidence>
<keyword evidence="2" id="KW-1185">Reference proteome</keyword>
<gene>
    <name evidence="1" type="ORF">RYJ27_11080</name>
</gene>
<proteinExistence type="predicted"/>
<sequence length="109" mass="11868">MTSSGTALSVTIDGTPDLPGEVLKSLYRITRRSTTELRRSIVAGDPVYTAELFGSDHVEVAPRLEKAVDYLQGLGIPVVLHETTDGQRDEIALETMREILAAGPCRSER</sequence>
<organism evidence="1 2">
    <name type="scientific">Microbacterium limosum</name>
    <dbReference type="NCBI Taxonomy" id="3079935"/>
    <lineage>
        <taxon>Bacteria</taxon>
        <taxon>Bacillati</taxon>
        <taxon>Actinomycetota</taxon>
        <taxon>Actinomycetes</taxon>
        <taxon>Micrococcales</taxon>
        <taxon>Microbacteriaceae</taxon>
        <taxon>Microbacterium</taxon>
    </lineage>
</organism>
<dbReference type="EMBL" id="CP137080">
    <property type="protein sequence ID" value="WOQ70993.1"/>
    <property type="molecule type" value="Genomic_DNA"/>
</dbReference>
<name>A0AAU0MLW7_9MICO</name>
<accession>A0AAU0MLW7</accession>
<dbReference type="KEGG" id="mliy:RYJ27_11080"/>